<sequence>MVAGVEDAATGLEEKKKGKLLKLRGECGSWWCGCEKQVVVSELAGEGVKETRTCLPWVVKDDWANFAWAVVASF</sequence>
<dbReference type="AlphaFoldDB" id="A0AAN9FM24"/>
<proteinExistence type="predicted"/>
<name>A0AAN9FM24_CLITE</name>
<comment type="caution">
    <text evidence="1">The sequence shown here is derived from an EMBL/GenBank/DDBJ whole genome shotgun (WGS) entry which is preliminary data.</text>
</comment>
<reference evidence="1 2" key="1">
    <citation type="submission" date="2024-01" db="EMBL/GenBank/DDBJ databases">
        <title>The genomes of 5 underutilized Papilionoideae crops provide insights into root nodulation and disease resistance.</title>
        <authorList>
            <person name="Yuan L."/>
        </authorList>
    </citation>
    <scope>NUCLEOTIDE SEQUENCE [LARGE SCALE GENOMIC DNA]</scope>
    <source>
        <strain evidence="1">LY-2023</strain>
        <tissue evidence="1">Leaf</tissue>
    </source>
</reference>
<accession>A0AAN9FM24</accession>
<evidence type="ECO:0000313" key="2">
    <source>
        <dbReference type="Proteomes" id="UP001359559"/>
    </source>
</evidence>
<gene>
    <name evidence="1" type="ORF">RJT34_23174</name>
</gene>
<dbReference type="Proteomes" id="UP001359559">
    <property type="component" value="Unassembled WGS sequence"/>
</dbReference>
<protein>
    <submittedName>
        <fullName evidence="1">Uncharacterized protein</fullName>
    </submittedName>
</protein>
<dbReference type="EMBL" id="JAYKXN010000006">
    <property type="protein sequence ID" value="KAK7278149.1"/>
    <property type="molecule type" value="Genomic_DNA"/>
</dbReference>
<evidence type="ECO:0000313" key="1">
    <source>
        <dbReference type="EMBL" id="KAK7278149.1"/>
    </source>
</evidence>
<keyword evidence="2" id="KW-1185">Reference proteome</keyword>
<organism evidence="1 2">
    <name type="scientific">Clitoria ternatea</name>
    <name type="common">Butterfly pea</name>
    <dbReference type="NCBI Taxonomy" id="43366"/>
    <lineage>
        <taxon>Eukaryota</taxon>
        <taxon>Viridiplantae</taxon>
        <taxon>Streptophyta</taxon>
        <taxon>Embryophyta</taxon>
        <taxon>Tracheophyta</taxon>
        <taxon>Spermatophyta</taxon>
        <taxon>Magnoliopsida</taxon>
        <taxon>eudicotyledons</taxon>
        <taxon>Gunneridae</taxon>
        <taxon>Pentapetalae</taxon>
        <taxon>rosids</taxon>
        <taxon>fabids</taxon>
        <taxon>Fabales</taxon>
        <taxon>Fabaceae</taxon>
        <taxon>Papilionoideae</taxon>
        <taxon>50 kb inversion clade</taxon>
        <taxon>NPAAA clade</taxon>
        <taxon>indigoferoid/millettioid clade</taxon>
        <taxon>Phaseoleae</taxon>
        <taxon>Clitoria</taxon>
    </lineage>
</organism>